<dbReference type="GO" id="GO:0051897">
    <property type="term" value="P:positive regulation of phosphatidylinositol 3-kinase/protein kinase B signal transduction"/>
    <property type="evidence" value="ECO:0007669"/>
    <property type="project" value="InterPro"/>
</dbReference>
<gene>
    <name evidence="18" type="primary">TYROBP</name>
</gene>
<feature type="signal peptide" evidence="17">
    <location>
        <begin position="1"/>
        <end position="30"/>
    </location>
</feature>
<dbReference type="PANTHER" id="PTHR17554:SF2">
    <property type="entry name" value="TYRO PROTEIN TYROSINE KINASE-BINDING PROTEIN"/>
    <property type="match status" value="1"/>
</dbReference>
<keyword evidence="13" id="KW-1015">Disulfide bond</keyword>
<dbReference type="GO" id="GO:0005886">
    <property type="term" value="C:plasma membrane"/>
    <property type="evidence" value="ECO:0007669"/>
    <property type="project" value="UniProtKB-SubCell"/>
</dbReference>
<dbReference type="GO" id="GO:0002283">
    <property type="term" value="P:neutrophil activation involved in immune response"/>
    <property type="evidence" value="ECO:0007669"/>
    <property type="project" value="TreeGrafter"/>
</dbReference>
<sequence>MFLSLMGNSRIHTLHTLTLLLASIFGAVNGQNGCHDCYRVDGGIIAGIVVADVVITIIIAVTIYYFARRGAMNTTSGNGRQKASESKLDTESPYEELHGQEHGIYNDLKLTPK</sequence>
<dbReference type="GO" id="GO:0043548">
    <property type="term" value="F:phosphatidylinositol 3-kinase binding"/>
    <property type="evidence" value="ECO:0007669"/>
    <property type="project" value="InterPro"/>
</dbReference>
<evidence type="ECO:0000256" key="16">
    <source>
        <dbReference type="SAM" id="Phobius"/>
    </source>
</evidence>
<dbReference type="GO" id="GO:0016301">
    <property type="term" value="F:kinase activity"/>
    <property type="evidence" value="ECO:0007669"/>
    <property type="project" value="UniProtKB-KW"/>
</dbReference>
<protein>
    <recommendedName>
        <fullName evidence="3">TYRO protein tyrosine kinase-binding protein</fullName>
    </recommendedName>
    <alternativeName>
        <fullName evidence="14">DNAX-activation protein 12</fullName>
    </alternativeName>
</protein>
<dbReference type="GO" id="GO:0005102">
    <property type="term" value="F:signaling receptor binding"/>
    <property type="evidence" value="ECO:0007669"/>
    <property type="project" value="InterPro"/>
</dbReference>
<dbReference type="GO" id="GO:0050776">
    <property type="term" value="P:regulation of immune response"/>
    <property type="evidence" value="ECO:0007669"/>
    <property type="project" value="InterPro"/>
</dbReference>
<comment type="subcellular location">
    <subcellularLocation>
        <location evidence="1">Cell membrane</location>
        <topology evidence="1">Single-pass type I membrane protein</topology>
    </subcellularLocation>
</comment>
<feature type="region of interest" description="Disordered" evidence="15">
    <location>
        <begin position="72"/>
        <end position="113"/>
    </location>
</feature>
<keyword evidence="18" id="KW-0808">Transferase</keyword>
<evidence type="ECO:0000256" key="17">
    <source>
        <dbReference type="SAM" id="SignalP"/>
    </source>
</evidence>
<keyword evidence="5" id="KW-0597">Phosphoprotein</keyword>
<evidence type="ECO:0000256" key="5">
    <source>
        <dbReference type="ARBA" id="ARBA00022553"/>
    </source>
</evidence>
<dbReference type="GO" id="GO:0002282">
    <property type="term" value="P:microglial cell activation involved in immune response"/>
    <property type="evidence" value="ECO:0007669"/>
    <property type="project" value="TreeGrafter"/>
</dbReference>
<evidence type="ECO:0000256" key="7">
    <source>
        <dbReference type="ARBA" id="ARBA00022723"/>
    </source>
</evidence>
<keyword evidence="8 17" id="KW-0732">Signal</keyword>
<evidence type="ECO:0000256" key="12">
    <source>
        <dbReference type="ARBA" id="ARBA00023136"/>
    </source>
</evidence>
<comment type="similarity">
    <text evidence="2">Belongs to the TYROBP family.</text>
</comment>
<dbReference type="Gene3D" id="1.10.287.770">
    <property type="entry name" value="YojJ-like"/>
    <property type="match status" value="1"/>
</dbReference>
<dbReference type="GO" id="GO:0034241">
    <property type="term" value="P:positive regulation of macrophage fusion"/>
    <property type="evidence" value="ECO:0007669"/>
    <property type="project" value="TreeGrafter"/>
</dbReference>
<keyword evidence="4" id="KW-1003">Cell membrane</keyword>
<evidence type="ECO:0000256" key="13">
    <source>
        <dbReference type="ARBA" id="ARBA00023157"/>
    </source>
</evidence>
<keyword evidence="6 16" id="KW-0812">Transmembrane</keyword>
<feature type="compositionally biased region" description="Basic and acidic residues" evidence="15">
    <location>
        <begin position="82"/>
        <end position="101"/>
    </location>
</feature>
<dbReference type="GO" id="GO:0046872">
    <property type="term" value="F:metal ion binding"/>
    <property type="evidence" value="ECO:0007669"/>
    <property type="project" value="UniProtKB-KW"/>
</dbReference>
<evidence type="ECO:0000256" key="3">
    <source>
        <dbReference type="ARBA" id="ARBA00022356"/>
    </source>
</evidence>
<keyword evidence="18" id="KW-0418">Kinase</keyword>
<dbReference type="GO" id="GO:0032911">
    <property type="term" value="P:negative regulation of transforming growth factor beta1 production"/>
    <property type="evidence" value="ECO:0007669"/>
    <property type="project" value="TreeGrafter"/>
</dbReference>
<dbReference type="GO" id="GO:0032816">
    <property type="term" value="P:positive regulation of natural killer cell activation"/>
    <property type="evidence" value="ECO:0007669"/>
    <property type="project" value="TreeGrafter"/>
</dbReference>
<dbReference type="EMBL" id="KC814624">
    <property type="protein sequence ID" value="AGQ17903.1"/>
    <property type="molecule type" value="mRNA"/>
</dbReference>
<dbReference type="Pfam" id="PF07213">
    <property type="entry name" value="DAP10"/>
    <property type="match status" value="1"/>
</dbReference>
<evidence type="ECO:0000256" key="6">
    <source>
        <dbReference type="ARBA" id="ARBA00022692"/>
    </source>
</evidence>
<accession>V9NJW0</accession>
<dbReference type="GO" id="GO:0030889">
    <property type="term" value="P:negative regulation of B cell proliferation"/>
    <property type="evidence" value="ECO:0007669"/>
    <property type="project" value="TreeGrafter"/>
</dbReference>
<dbReference type="InterPro" id="IPR026200">
    <property type="entry name" value="Tyrobp"/>
</dbReference>
<dbReference type="GO" id="GO:1904151">
    <property type="term" value="P:positive regulation of microglial cell mediated cytotoxicity"/>
    <property type="evidence" value="ECO:0007669"/>
    <property type="project" value="TreeGrafter"/>
</dbReference>
<evidence type="ECO:0000256" key="1">
    <source>
        <dbReference type="ARBA" id="ARBA00004251"/>
    </source>
</evidence>
<keyword evidence="12 16" id="KW-0472">Membrane</keyword>
<evidence type="ECO:0000256" key="9">
    <source>
        <dbReference type="ARBA" id="ARBA00022837"/>
    </source>
</evidence>
<evidence type="ECO:0000256" key="14">
    <source>
        <dbReference type="ARBA" id="ARBA00031252"/>
    </source>
</evidence>
<feature type="chain" id="PRO_5004779825" description="TYRO protein tyrosine kinase-binding protein" evidence="17">
    <location>
        <begin position="31"/>
        <end position="113"/>
    </location>
</feature>
<dbReference type="GO" id="GO:0009986">
    <property type="term" value="C:cell surface"/>
    <property type="evidence" value="ECO:0007669"/>
    <property type="project" value="TreeGrafter"/>
</dbReference>
<dbReference type="InterPro" id="IPR009861">
    <property type="entry name" value="HCST"/>
</dbReference>
<keyword evidence="9" id="KW-0106">Calcium</keyword>
<evidence type="ECO:0000256" key="8">
    <source>
        <dbReference type="ARBA" id="ARBA00022729"/>
    </source>
</evidence>
<evidence type="ECO:0000256" key="4">
    <source>
        <dbReference type="ARBA" id="ARBA00022475"/>
    </source>
</evidence>
<evidence type="ECO:0000313" key="18">
    <source>
        <dbReference type="EMBL" id="AGQ17903.1"/>
    </source>
</evidence>
<name>V9NJW0_GINCI</name>
<dbReference type="PANTHER" id="PTHR17554">
    <property type="entry name" value="TYRO PROTEIN TYROSINE KINASE-BINDING PROTEIN"/>
    <property type="match status" value="1"/>
</dbReference>
<feature type="compositionally biased region" description="Polar residues" evidence="15">
    <location>
        <begin position="72"/>
        <end position="81"/>
    </location>
</feature>
<evidence type="ECO:0000256" key="15">
    <source>
        <dbReference type="SAM" id="MobiDB-lite"/>
    </source>
</evidence>
<feature type="transmembrane region" description="Helical" evidence="16">
    <location>
        <begin position="46"/>
        <end position="67"/>
    </location>
</feature>
<keyword evidence="10" id="KW-0391">Immunity</keyword>
<evidence type="ECO:0000256" key="11">
    <source>
        <dbReference type="ARBA" id="ARBA00022989"/>
    </source>
</evidence>
<reference evidence="18" key="1">
    <citation type="journal article" date="2014" name="Nature">
        <title>Elephant shark genome provides unique insights into gnathostome evolution.</title>
        <authorList>
            <consortium name="International Elephant Shark Genome Sequencing Consortium"/>
            <person name="Venkatesh B."/>
            <person name="Lee A.P."/>
            <person name="Ravi V."/>
            <person name="Maurya A.K."/>
            <person name="Lian M.M."/>
            <person name="Swann J.B."/>
            <person name="Ohta Y."/>
            <person name="Flajnik M.F."/>
            <person name="Sutoh Y."/>
            <person name="Kasahara M."/>
            <person name="Hoon S."/>
            <person name="Gangu V."/>
            <person name="Roy S.W."/>
            <person name="Irimia M."/>
            <person name="Korzh V."/>
            <person name="Kondrychyn I."/>
            <person name="Lim Z.W."/>
            <person name="Tay B.H."/>
            <person name="Tohari S."/>
            <person name="Kong K.W."/>
            <person name="Ho S."/>
            <person name="Lorente-Galdos B."/>
            <person name="Quilez J."/>
            <person name="Marques-Bonet T."/>
            <person name="Raney B.J."/>
            <person name="Ingham P.W."/>
            <person name="Tay A."/>
            <person name="Hillier L.W."/>
            <person name="Minx P."/>
            <person name="Boehm T."/>
            <person name="Wilson R.K."/>
            <person name="Brenner S."/>
            <person name="Warren W.C."/>
        </authorList>
    </citation>
    <scope>NUCLEOTIDE SEQUENCE</scope>
    <source>
        <tissue evidence="18">Spleen</tissue>
    </source>
</reference>
<proteinExistence type="evidence at transcript level"/>
<keyword evidence="11 16" id="KW-1133">Transmembrane helix</keyword>
<dbReference type="AlphaFoldDB" id="V9NJW0"/>
<evidence type="ECO:0000256" key="2">
    <source>
        <dbReference type="ARBA" id="ARBA00009791"/>
    </source>
</evidence>
<evidence type="ECO:0000256" key="10">
    <source>
        <dbReference type="ARBA" id="ARBA00022859"/>
    </source>
</evidence>
<keyword evidence="7" id="KW-0479">Metal-binding</keyword>
<organism evidence="18">
    <name type="scientific">Ginglymostoma cirratum</name>
    <name type="common">Nurse shark</name>
    <name type="synonym">Squalus cirratus</name>
    <dbReference type="NCBI Taxonomy" id="7801"/>
    <lineage>
        <taxon>Eukaryota</taxon>
        <taxon>Metazoa</taxon>
        <taxon>Chordata</taxon>
        <taxon>Craniata</taxon>
        <taxon>Vertebrata</taxon>
        <taxon>Chondrichthyes</taxon>
        <taxon>Elasmobranchii</taxon>
        <taxon>Galeomorphii</taxon>
        <taxon>Galeoidea</taxon>
        <taxon>Orectolobiformes</taxon>
        <taxon>Ginglymostomatidae</taxon>
        <taxon>Ginglymostoma</taxon>
    </lineage>
</organism>